<dbReference type="Gene3D" id="3.40.50.10140">
    <property type="entry name" value="Toll/interleukin-1 receptor homology (TIR) domain"/>
    <property type="match status" value="1"/>
</dbReference>
<name>A0ABW1PDI6_9PSEU</name>
<dbReference type="InterPro" id="IPR035897">
    <property type="entry name" value="Toll_tir_struct_dom_sf"/>
</dbReference>
<dbReference type="Pfam" id="PF13676">
    <property type="entry name" value="TIR_2"/>
    <property type="match status" value="1"/>
</dbReference>
<comment type="caution">
    <text evidence="3">The sequence shown here is derived from an EMBL/GenBank/DDBJ whole genome shotgun (WGS) entry which is preliminary data.</text>
</comment>
<feature type="domain" description="TIR" evidence="2">
    <location>
        <begin position="4"/>
        <end position="157"/>
    </location>
</feature>
<evidence type="ECO:0000313" key="4">
    <source>
        <dbReference type="Proteomes" id="UP001596220"/>
    </source>
</evidence>
<dbReference type="InterPro" id="IPR000157">
    <property type="entry name" value="TIR_dom"/>
</dbReference>
<feature type="compositionally biased region" description="Pro residues" evidence="1">
    <location>
        <begin position="183"/>
        <end position="196"/>
    </location>
</feature>
<keyword evidence="4" id="KW-1185">Reference proteome</keyword>
<reference evidence="4" key="1">
    <citation type="journal article" date="2019" name="Int. J. Syst. Evol. Microbiol.">
        <title>The Global Catalogue of Microorganisms (GCM) 10K type strain sequencing project: providing services to taxonomists for standard genome sequencing and annotation.</title>
        <authorList>
            <consortium name="The Broad Institute Genomics Platform"/>
            <consortium name="The Broad Institute Genome Sequencing Center for Infectious Disease"/>
            <person name="Wu L."/>
            <person name="Ma J."/>
        </authorList>
    </citation>
    <scope>NUCLEOTIDE SEQUENCE [LARGE SCALE GENOMIC DNA]</scope>
    <source>
        <strain evidence="4">CGMCC 4.7246</strain>
    </source>
</reference>
<dbReference type="SUPFAM" id="SSF52200">
    <property type="entry name" value="Toll/Interleukin receptor TIR domain"/>
    <property type="match status" value="1"/>
</dbReference>
<dbReference type="Proteomes" id="UP001596220">
    <property type="component" value="Unassembled WGS sequence"/>
</dbReference>
<evidence type="ECO:0000313" key="3">
    <source>
        <dbReference type="EMBL" id="MFC6093700.1"/>
    </source>
</evidence>
<dbReference type="EMBL" id="JBHSQO010000048">
    <property type="protein sequence ID" value="MFC6093700.1"/>
    <property type="molecule type" value="Genomic_DNA"/>
</dbReference>
<gene>
    <name evidence="3" type="ORF">ACFP3R_30890</name>
</gene>
<organism evidence="3 4">
    <name type="scientific">Saccharothrix lopnurensis</name>
    <dbReference type="NCBI Taxonomy" id="1670621"/>
    <lineage>
        <taxon>Bacteria</taxon>
        <taxon>Bacillati</taxon>
        <taxon>Actinomycetota</taxon>
        <taxon>Actinomycetes</taxon>
        <taxon>Pseudonocardiales</taxon>
        <taxon>Pseudonocardiaceae</taxon>
        <taxon>Saccharothrix</taxon>
    </lineage>
</organism>
<dbReference type="SMART" id="SM00255">
    <property type="entry name" value="TIR"/>
    <property type="match status" value="1"/>
</dbReference>
<evidence type="ECO:0000256" key="1">
    <source>
        <dbReference type="SAM" id="MobiDB-lite"/>
    </source>
</evidence>
<protein>
    <submittedName>
        <fullName evidence="3">TIR domain-containing protein</fullName>
    </submittedName>
</protein>
<accession>A0ABW1PDI6</accession>
<proteinExistence type="predicted"/>
<dbReference type="RefSeq" id="WP_380641155.1">
    <property type="nucleotide sequence ID" value="NZ_JBHSQO010000048.1"/>
</dbReference>
<evidence type="ECO:0000259" key="2">
    <source>
        <dbReference type="PROSITE" id="PS50104"/>
    </source>
</evidence>
<feature type="region of interest" description="Disordered" evidence="1">
    <location>
        <begin position="176"/>
        <end position="196"/>
    </location>
</feature>
<sequence>MSDYKFDLFISYPRRGNVQEWLMNHFLRKLRDCLADQFAPTPKIYVDKEMPRAVEWPASLRHALWHSKIMIQLLSPQYFASKWCLAEWYSMLERERMLGLASPEKPQGLIYPILFSDSDNFPPEGKTRAWWSFKDFAYPDPAYQQTHEFVRFHREVNDLAVDLVALLQQVPPWRPDWPEVDPPDPVLPPSPPMPRF</sequence>
<dbReference type="PROSITE" id="PS50104">
    <property type="entry name" value="TIR"/>
    <property type="match status" value="1"/>
</dbReference>